<keyword evidence="7" id="KW-1185">Reference proteome</keyword>
<dbReference type="SUPFAM" id="SSF51412">
    <property type="entry name" value="Inosine monophosphate dehydrogenase (IMPDH)"/>
    <property type="match status" value="1"/>
</dbReference>
<name>A0ABX2N363_9SPHN</name>
<dbReference type="PANTHER" id="PTHR42747">
    <property type="entry name" value="NITRONATE MONOOXYGENASE-RELATED"/>
    <property type="match status" value="1"/>
</dbReference>
<dbReference type="InterPro" id="IPR013785">
    <property type="entry name" value="Aldolase_TIM"/>
</dbReference>
<dbReference type="Gene3D" id="3.20.20.70">
    <property type="entry name" value="Aldolase class I"/>
    <property type="match status" value="1"/>
</dbReference>
<comment type="caution">
    <text evidence="6">The sequence shown here is derived from an EMBL/GenBank/DDBJ whole genome shotgun (WGS) entry which is preliminary data.</text>
</comment>
<dbReference type="GO" id="GO:0004497">
    <property type="term" value="F:monooxygenase activity"/>
    <property type="evidence" value="ECO:0007669"/>
    <property type="project" value="UniProtKB-KW"/>
</dbReference>
<dbReference type="Proteomes" id="UP000652427">
    <property type="component" value="Unassembled WGS sequence"/>
</dbReference>
<evidence type="ECO:0000313" key="7">
    <source>
        <dbReference type="Proteomes" id="UP000652427"/>
    </source>
</evidence>
<keyword evidence="2" id="KW-0285">Flavoprotein</keyword>
<dbReference type="InterPro" id="IPR004136">
    <property type="entry name" value="NMO"/>
</dbReference>
<dbReference type="PANTHER" id="PTHR42747:SF4">
    <property type="entry name" value="BLR1330 PROTEIN"/>
    <property type="match status" value="1"/>
</dbReference>
<dbReference type="EMBL" id="JABWMH010000003">
    <property type="protein sequence ID" value="NVD28148.1"/>
    <property type="molecule type" value="Genomic_DNA"/>
</dbReference>
<proteinExistence type="inferred from homology"/>
<comment type="similarity">
    <text evidence="1">Belongs to the nitronate monooxygenase family. NMO class I subfamily.</text>
</comment>
<gene>
    <name evidence="6" type="ORF">HUO14_09550</name>
</gene>
<evidence type="ECO:0000256" key="2">
    <source>
        <dbReference type="ARBA" id="ARBA00022630"/>
    </source>
</evidence>
<reference evidence="6 7" key="1">
    <citation type="submission" date="2020-06" db="EMBL/GenBank/DDBJ databases">
        <authorList>
            <person name="Kim S.-J."/>
            <person name="Park S.-J."/>
        </authorList>
    </citation>
    <scope>NUCLEOTIDE SEQUENCE [LARGE SCALE GENOMIC DNA]</scope>
    <source>
        <strain evidence="6 7">SW-151</strain>
    </source>
</reference>
<evidence type="ECO:0000256" key="5">
    <source>
        <dbReference type="ARBA" id="ARBA00023033"/>
    </source>
</evidence>
<evidence type="ECO:0000313" key="6">
    <source>
        <dbReference type="EMBL" id="NVD28148.1"/>
    </source>
</evidence>
<sequence>MTNPLLSRLRLPVVVAPMFLVSGPEMVISAARSGLVGAFPTPNCRTAQQLDEWMTQIVAETRDSDGLWAANLVTHSTNDRLADDLALVAKHKPPIVITALGSPAPAISVVHDYGGIVLADIVTIALGRKAAAAGADGLVAVSSGAGGHTGQLSPFAFVSAIREFFDGIVCVGGGISDGAGVAGAVAAGADLVYMGTRFLAAEESMAADDYKDMVVSSDATDLIVSAGVTGTPASWLIPSLLANGYDLDDLTKPATRNYGGDDVGTRWKDLWAAGQGIQAVKGREPVAAIGDQLDAEFRAAKARLAAIGG</sequence>
<dbReference type="Pfam" id="PF03060">
    <property type="entry name" value="NMO"/>
    <property type="match status" value="1"/>
</dbReference>
<evidence type="ECO:0000256" key="3">
    <source>
        <dbReference type="ARBA" id="ARBA00022643"/>
    </source>
</evidence>
<evidence type="ECO:0000256" key="4">
    <source>
        <dbReference type="ARBA" id="ARBA00023002"/>
    </source>
</evidence>
<evidence type="ECO:0000256" key="1">
    <source>
        <dbReference type="ARBA" id="ARBA00009881"/>
    </source>
</evidence>
<accession>A0ABX2N363</accession>
<organism evidence="6 7">
    <name type="scientific">Parasphingorhabdus flavimaris</name>
    <dbReference type="NCBI Taxonomy" id="266812"/>
    <lineage>
        <taxon>Bacteria</taxon>
        <taxon>Pseudomonadati</taxon>
        <taxon>Pseudomonadota</taxon>
        <taxon>Alphaproteobacteria</taxon>
        <taxon>Sphingomonadales</taxon>
        <taxon>Sphingomonadaceae</taxon>
        <taxon>Parasphingorhabdus</taxon>
    </lineage>
</organism>
<dbReference type="RefSeq" id="WP_176279683.1">
    <property type="nucleotide sequence ID" value="NZ_JABWMH010000003.1"/>
</dbReference>
<keyword evidence="3" id="KW-0288">FMN</keyword>
<protein>
    <submittedName>
        <fullName evidence="6">Nitronate monooxygenase</fullName>
    </submittedName>
</protein>
<dbReference type="CDD" id="cd04730">
    <property type="entry name" value="NPD_like"/>
    <property type="match status" value="1"/>
</dbReference>
<keyword evidence="5 6" id="KW-0503">Monooxygenase</keyword>
<keyword evidence="4" id="KW-0560">Oxidoreductase</keyword>